<evidence type="ECO:0000313" key="8">
    <source>
        <dbReference type="EMBL" id="TKS08345.1"/>
    </source>
</evidence>
<dbReference type="InterPro" id="IPR050581">
    <property type="entry name" value="CRR_secretory_protein"/>
</dbReference>
<gene>
    <name evidence="8" type="ORF">D5086_0000103670</name>
</gene>
<dbReference type="InterPro" id="IPR002902">
    <property type="entry name" value="GNK2"/>
</dbReference>
<evidence type="ECO:0000256" key="6">
    <source>
        <dbReference type="SAM" id="SignalP"/>
    </source>
</evidence>
<dbReference type="PANTHER" id="PTHR32411">
    <property type="entry name" value="CYSTEINE-RICH REPEAT SECRETORY PROTEIN 38-RELATED"/>
    <property type="match status" value="1"/>
</dbReference>
<protein>
    <recommendedName>
        <fullName evidence="7">Gnk2-homologous domain-containing protein</fullName>
    </recommendedName>
</protein>
<keyword evidence="3 6" id="KW-0732">Signal</keyword>
<evidence type="ECO:0000256" key="4">
    <source>
        <dbReference type="ARBA" id="ARBA00022737"/>
    </source>
</evidence>
<dbReference type="InterPro" id="IPR038408">
    <property type="entry name" value="GNK2_sf"/>
</dbReference>
<keyword evidence="4" id="KW-0677">Repeat</keyword>
<dbReference type="PROSITE" id="PS51473">
    <property type="entry name" value="GNK2"/>
    <property type="match status" value="1"/>
</dbReference>
<dbReference type="Gene3D" id="3.30.430.20">
    <property type="entry name" value="Gnk2 domain, C-X8-C-X2-C motif"/>
    <property type="match status" value="1"/>
</dbReference>
<evidence type="ECO:0000256" key="3">
    <source>
        <dbReference type="ARBA" id="ARBA00022729"/>
    </source>
</evidence>
<dbReference type="AlphaFoldDB" id="A0A4U5QIE5"/>
<feature type="domain" description="Gnk2-homologous" evidence="7">
    <location>
        <begin position="26"/>
        <end position="102"/>
    </location>
</feature>
<evidence type="ECO:0000256" key="2">
    <source>
        <dbReference type="ARBA" id="ARBA00022525"/>
    </source>
</evidence>
<dbReference type="CDD" id="cd23509">
    <property type="entry name" value="Gnk2-like"/>
    <property type="match status" value="1"/>
</dbReference>
<feature type="chain" id="PRO_5020283363" description="Gnk2-homologous domain-containing protein" evidence="6">
    <location>
        <begin position="25"/>
        <end position="102"/>
    </location>
</feature>
<dbReference type="PANTHER" id="PTHR32411:SF43">
    <property type="entry name" value="CYSTEINE-RICH REPEAT SECRETORY PROTEIN 38"/>
    <property type="match status" value="1"/>
</dbReference>
<comment type="similarity">
    <text evidence="5">Belongs to the cysteine-rich repeat secretory protein family.</text>
</comment>
<reference evidence="8" key="1">
    <citation type="submission" date="2018-10" db="EMBL/GenBank/DDBJ databases">
        <title>Population genomic analysis revealed the cold adaptation of white poplar.</title>
        <authorList>
            <person name="Liu Y.-J."/>
        </authorList>
    </citation>
    <scope>NUCLEOTIDE SEQUENCE [LARGE SCALE GENOMIC DNA]</scope>
    <source>
        <strain evidence="8">PAL-ZL1</strain>
    </source>
</reference>
<sequence>MPYFLPLLIKFRTTFSLLLHSVFGAGPNFHFCSSPENFTANGPYESNLNKLTSYLYYKAPPTGFGKGSRGHTPDQTYGLALCRGDVSTSDCKTCVVEASSEI</sequence>
<evidence type="ECO:0000256" key="5">
    <source>
        <dbReference type="ARBA" id="ARBA00038515"/>
    </source>
</evidence>
<feature type="signal peptide" evidence="6">
    <location>
        <begin position="1"/>
        <end position="24"/>
    </location>
</feature>
<comment type="subcellular location">
    <subcellularLocation>
        <location evidence="1">Secreted</location>
    </subcellularLocation>
</comment>
<evidence type="ECO:0000259" key="7">
    <source>
        <dbReference type="PROSITE" id="PS51473"/>
    </source>
</evidence>
<accession>A0A4U5QIE5</accession>
<dbReference type="GO" id="GO:0005576">
    <property type="term" value="C:extracellular region"/>
    <property type="evidence" value="ECO:0007669"/>
    <property type="project" value="UniProtKB-SubCell"/>
</dbReference>
<organism evidence="8">
    <name type="scientific">Populus alba</name>
    <name type="common">White poplar</name>
    <dbReference type="NCBI Taxonomy" id="43335"/>
    <lineage>
        <taxon>Eukaryota</taxon>
        <taxon>Viridiplantae</taxon>
        <taxon>Streptophyta</taxon>
        <taxon>Embryophyta</taxon>
        <taxon>Tracheophyta</taxon>
        <taxon>Spermatophyta</taxon>
        <taxon>Magnoliopsida</taxon>
        <taxon>eudicotyledons</taxon>
        <taxon>Gunneridae</taxon>
        <taxon>Pentapetalae</taxon>
        <taxon>rosids</taxon>
        <taxon>fabids</taxon>
        <taxon>Malpighiales</taxon>
        <taxon>Salicaceae</taxon>
        <taxon>Saliceae</taxon>
        <taxon>Populus</taxon>
    </lineage>
</organism>
<proteinExistence type="inferred from homology"/>
<name>A0A4U5QIE5_POPAL</name>
<dbReference type="EMBL" id="RCHU01000301">
    <property type="protein sequence ID" value="TKS08345.1"/>
    <property type="molecule type" value="Genomic_DNA"/>
</dbReference>
<comment type="caution">
    <text evidence="8">The sequence shown here is derived from an EMBL/GenBank/DDBJ whole genome shotgun (WGS) entry which is preliminary data.</text>
</comment>
<dbReference type="Pfam" id="PF01657">
    <property type="entry name" value="Stress-antifung"/>
    <property type="match status" value="1"/>
</dbReference>
<dbReference type="STRING" id="43335.A0A4U5QIE5"/>
<keyword evidence="2" id="KW-0964">Secreted</keyword>
<evidence type="ECO:0000256" key="1">
    <source>
        <dbReference type="ARBA" id="ARBA00004613"/>
    </source>
</evidence>